<accession>A0A7S2SH40</accession>
<sequence length="185" mass="20599">MLSLADFTLSTKQLANGLTASNPTQRTSNDYRRVLDNAETIYGAAENKLQILLSTNSNNKIEINTFTEPLPTSIELDKVWWATSQDVMKHLEAHGGIPAPSIRDHIQISSSIIGIDDVFTKKQSRRSSMIKMDSALLESAQLLSRKPIQEKRDSMTSSFEINGLNTDTSFKAMYMAEIANMRSKG</sequence>
<evidence type="ECO:0000313" key="1">
    <source>
        <dbReference type="EMBL" id="CAD9699975.1"/>
    </source>
</evidence>
<organism evidence="1">
    <name type="scientific">Eucampia antarctica</name>
    <dbReference type="NCBI Taxonomy" id="49252"/>
    <lineage>
        <taxon>Eukaryota</taxon>
        <taxon>Sar</taxon>
        <taxon>Stramenopiles</taxon>
        <taxon>Ochrophyta</taxon>
        <taxon>Bacillariophyta</taxon>
        <taxon>Mediophyceae</taxon>
        <taxon>Biddulphiophycidae</taxon>
        <taxon>Hemiaulales</taxon>
        <taxon>Hemiaulaceae</taxon>
        <taxon>Eucampia</taxon>
    </lineage>
</organism>
<protein>
    <submittedName>
        <fullName evidence="1">Uncharacterized protein</fullName>
    </submittedName>
</protein>
<gene>
    <name evidence="1" type="ORF">EANT1437_LOCUS15028</name>
</gene>
<dbReference type="AlphaFoldDB" id="A0A7S2SH40"/>
<reference evidence="1" key="1">
    <citation type="submission" date="2021-01" db="EMBL/GenBank/DDBJ databases">
        <authorList>
            <person name="Corre E."/>
            <person name="Pelletier E."/>
            <person name="Niang G."/>
            <person name="Scheremetjew M."/>
            <person name="Finn R."/>
            <person name="Kale V."/>
            <person name="Holt S."/>
            <person name="Cochrane G."/>
            <person name="Meng A."/>
            <person name="Brown T."/>
            <person name="Cohen L."/>
        </authorList>
    </citation>
    <scope>NUCLEOTIDE SEQUENCE</scope>
    <source>
        <strain evidence="1">CCMP1452</strain>
    </source>
</reference>
<proteinExistence type="predicted"/>
<dbReference type="EMBL" id="HBHI01029368">
    <property type="protein sequence ID" value="CAD9699975.1"/>
    <property type="molecule type" value="Transcribed_RNA"/>
</dbReference>
<name>A0A7S2SH40_9STRA</name>